<name>A0A6A5F630_PERFL</name>
<comment type="caution">
    <text evidence="1">The sequence shown here is derived from an EMBL/GenBank/DDBJ whole genome shotgun (WGS) entry which is preliminary data.</text>
</comment>
<dbReference type="Proteomes" id="UP000465112">
    <property type="component" value="Chromosome 11"/>
</dbReference>
<dbReference type="AlphaFoldDB" id="A0A6A5F630"/>
<reference evidence="1 2" key="1">
    <citation type="submission" date="2019-06" db="EMBL/GenBank/DDBJ databases">
        <title>A chromosome-scale genome assembly of the European perch, Perca fluviatilis.</title>
        <authorList>
            <person name="Roques C."/>
            <person name="Zahm M."/>
            <person name="Cabau C."/>
            <person name="Klopp C."/>
            <person name="Bouchez O."/>
            <person name="Donnadieu C."/>
            <person name="Kuhl H."/>
            <person name="Gislard M."/>
            <person name="Guendouz S."/>
            <person name="Journot L."/>
            <person name="Haffray P."/>
            <person name="Bestin A."/>
            <person name="Morvezen R."/>
            <person name="Feron R."/>
            <person name="Wen M."/>
            <person name="Jouanno E."/>
            <person name="Herpin A."/>
            <person name="Schartl M."/>
            <person name="Postlethwait J."/>
            <person name="Schaerlinger B."/>
            <person name="Chardard D."/>
            <person name="Lecocq T."/>
            <person name="Poncet C."/>
            <person name="Jaffrelo L."/>
            <person name="Lampietro C."/>
            <person name="Guiguen Y."/>
        </authorList>
    </citation>
    <scope>NUCLEOTIDE SEQUENCE [LARGE SCALE GENOMIC DNA]</scope>
    <source>
        <tissue evidence="1">Blood</tissue>
    </source>
</reference>
<evidence type="ECO:0000313" key="2">
    <source>
        <dbReference type="Proteomes" id="UP000465112"/>
    </source>
</evidence>
<sequence>MTPAKLSLKSLRRALAHQQMAVSHLCARHNGEEQVERERADLKTGKVGTGESNTRLLEERKLEVDELGFSAVCVKDNCLYKR</sequence>
<evidence type="ECO:0000313" key="1">
    <source>
        <dbReference type="EMBL" id="KAF1384144.1"/>
    </source>
</evidence>
<gene>
    <name evidence="1" type="ORF">PFLUV_G00139240</name>
</gene>
<accession>A0A6A5F630</accession>
<protein>
    <submittedName>
        <fullName evidence="1">Uncharacterized protein</fullName>
    </submittedName>
</protein>
<proteinExistence type="predicted"/>
<keyword evidence="2" id="KW-1185">Reference proteome</keyword>
<dbReference type="EMBL" id="VHII01000011">
    <property type="protein sequence ID" value="KAF1384144.1"/>
    <property type="molecule type" value="Genomic_DNA"/>
</dbReference>
<organism evidence="1 2">
    <name type="scientific">Perca fluviatilis</name>
    <name type="common">European perch</name>
    <dbReference type="NCBI Taxonomy" id="8168"/>
    <lineage>
        <taxon>Eukaryota</taxon>
        <taxon>Metazoa</taxon>
        <taxon>Chordata</taxon>
        <taxon>Craniata</taxon>
        <taxon>Vertebrata</taxon>
        <taxon>Euteleostomi</taxon>
        <taxon>Actinopterygii</taxon>
        <taxon>Neopterygii</taxon>
        <taxon>Teleostei</taxon>
        <taxon>Neoteleostei</taxon>
        <taxon>Acanthomorphata</taxon>
        <taxon>Eupercaria</taxon>
        <taxon>Perciformes</taxon>
        <taxon>Percoidei</taxon>
        <taxon>Percidae</taxon>
        <taxon>Percinae</taxon>
        <taxon>Perca</taxon>
    </lineage>
</organism>